<dbReference type="InterPro" id="IPR036397">
    <property type="entry name" value="RNaseH_sf"/>
</dbReference>
<proteinExistence type="predicted"/>
<keyword evidence="2" id="KW-0378">Hydrolase</keyword>
<organism evidence="2 3">
    <name type="scientific">Vreelandella aquamarina</name>
    <dbReference type="NCBI Taxonomy" id="77097"/>
    <lineage>
        <taxon>Bacteria</taxon>
        <taxon>Pseudomonadati</taxon>
        <taxon>Pseudomonadota</taxon>
        <taxon>Gammaproteobacteria</taxon>
        <taxon>Oceanospirillales</taxon>
        <taxon>Halomonadaceae</taxon>
        <taxon>Vreelandella</taxon>
    </lineage>
</organism>
<protein>
    <submittedName>
        <fullName evidence="2">DDE superfamily endonuclease</fullName>
    </submittedName>
</protein>
<accession>A0A1H8LG49</accession>
<dbReference type="STRING" id="77097.SAMN04490369_10403"/>
<sequence>MPRVRFRLFDGTMNTKILIDFMKRLIRDAKRKVFLILDNLKVHHAKVVKAWLAEHRDEIEPR</sequence>
<keyword evidence="2" id="KW-0255">Endonuclease</keyword>
<gene>
    <name evidence="2" type="ORF">SAMN04490369_10403</name>
</gene>
<dbReference type="Proteomes" id="UP000199493">
    <property type="component" value="Unassembled WGS sequence"/>
</dbReference>
<dbReference type="Gene3D" id="3.30.420.10">
    <property type="entry name" value="Ribonuclease H-like superfamily/Ribonuclease H"/>
    <property type="match status" value="1"/>
</dbReference>
<reference evidence="2 3" key="1">
    <citation type="submission" date="2016-10" db="EMBL/GenBank/DDBJ databases">
        <authorList>
            <person name="de Groot N.N."/>
        </authorList>
    </citation>
    <scope>NUCLEOTIDE SEQUENCE [LARGE SCALE GENOMIC DNA]</scope>
    <source>
        <strain evidence="2 3">558</strain>
    </source>
</reference>
<dbReference type="Pfam" id="PF13358">
    <property type="entry name" value="DDE_3"/>
    <property type="match status" value="1"/>
</dbReference>
<dbReference type="EMBL" id="FODB01000040">
    <property type="protein sequence ID" value="SEO03718.1"/>
    <property type="molecule type" value="Genomic_DNA"/>
</dbReference>
<evidence type="ECO:0000259" key="1">
    <source>
        <dbReference type="Pfam" id="PF13358"/>
    </source>
</evidence>
<evidence type="ECO:0000313" key="2">
    <source>
        <dbReference type="EMBL" id="SEO03718.1"/>
    </source>
</evidence>
<evidence type="ECO:0000313" key="3">
    <source>
        <dbReference type="Proteomes" id="UP000199493"/>
    </source>
</evidence>
<dbReference type="GO" id="GO:0004519">
    <property type="term" value="F:endonuclease activity"/>
    <property type="evidence" value="ECO:0007669"/>
    <property type="project" value="UniProtKB-KW"/>
</dbReference>
<name>A0A1H8LG49_9GAMM</name>
<keyword evidence="2" id="KW-0540">Nuclease</keyword>
<dbReference type="AlphaFoldDB" id="A0A1H8LG49"/>
<dbReference type="InterPro" id="IPR038717">
    <property type="entry name" value="Tc1-like_DDE_dom"/>
</dbReference>
<feature type="domain" description="Tc1-like transposase DDE" evidence="1">
    <location>
        <begin position="5"/>
        <end position="60"/>
    </location>
</feature>
<dbReference type="GO" id="GO:0003676">
    <property type="term" value="F:nucleic acid binding"/>
    <property type="evidence" value="ECO:0007669"/>
    <property type="project" value="InterPro"/>
</dbReference>